<name>A0A1I0BTI1_9FIRM</name>
<dbReference type="EMBL" id="FOHU01000004">
    <property type="protein sequence ID" value="SET10402.1"/>
    <property type="molecule type" value="Genomic_DNA"/>
</dbReference>
<dbReference type="GO" id="GO:0005975">
    <property type="term" value="P:carbohydrate metabolic process"/>
    <property type="evidence" value="ECO:0007669"/>
    <property type="project" value="InterPro"/>
</dbReference>
<dbReference type="InterPro" id="IPR011013">
    <property type="entry name" value="Gal_mutarotase_sf_dom"/>
</dbReference>
<dbReference type="InterPro" id="IPR030458">
    <property type="entry name" value="Glyco_hydro_31_AS"/>
</dbReference>
<keyword evidence="3 4" id="KW-0326">Glycosidase</keyword>
<dbReference type="InterPro" id="IPR017853">
    <property type="entry name" value="GH"/>
</dbReference>
<dbReference type="PROSITE" id="PS00129">
    <property type="entry name" value="GLYCOSYL_HYDROL_F31_1"/>
    <property type="match status" value="1"/>
</dbReference>
<organism evidence="8 9">
    <name type="scientific">Natronincola peptidivorans</name>
    <dbReference type="NCBI Taxonomy" id="426128"/>
    <lineage>
        <taxon>Bacteria</taxon>
        <taxon>Bacillati</taxon>
        <taxon>Bacillota</taxon>
        <taxon>Clostridia</taxon>
        <taxon>Peptostreptococcales</taxon>
        <taxon>Natronincolaceae</taxon>
        <taxon>Natronincola</taxon>
    </lineage>
</organism>
<dbReference type="InterPro" id="IPR025887">
    <property type="entry name" value="Glyco_hydro_31_N_dom"/>
</dbReference>
<evidence type="ECO:0000256" key="1">
    <source>
        <dbReference type="ARBA" id="ARBA00007806"/>
    </source>
</evidence>
<evidence type="ECO:0000256" key="3">
    <source>
        <dbReference type="ARBA" id="ARBA00023295"/>
    </source>
</evidence>
<dbReference type="Gene3D" id="3.20.20.80">
    <property type="entry name" value="Glycosidases"/>
    <property type="match status" value="1"/>
</dbReference>
<evidence type="ECO:0000256" key="2">
    <source>
        <dbReference type="ARBA" id="ARBA00022801"/>
    </source>
</evidence>
<gene>
    <name evidence="8" type="ORF">SAMN05660297_01417</name>
</gene>
<dbReference type="Pfam" id="PF13802">
    <property type="entry name" value="Gal_mutarotas_2"/>
    <property type="match status" value="1"/>
</dbReference>
<evidence type="ECO:0000256" key="4">
    <source>
        <dbReference type="RuleBase" id="RU361185"/>
    </source>
</evidence>
<dbReference type="SUPFAM" id="SSF74650">
    <property type="entry name" value="Galactose mutarotase-like"/>
    <property type="match status" value="1"/>
</dbReference>
<sequence length="707" mass="82640">MKYRIGNPFETDAVLQKGRECDKENIEYFQIEETEGFRLSYRMTPQDIIWGLGENQKGMNKRGGVYVSYCTDDPNHTPDKKSLYGAHNFFVVDGEEKFGVFIDYPSKVTFDIGFTHSEFLDITVEGKDFDLYILKGTSLREIVQQFLSLIGESYCPPKWAFGYQQSRWSYMNAEEVEKIVDSFLYYDIPCDAVYLDIDYMEKFKDFTVDDASFPNFEGFVKKIKDKGFRLVPIIDAGVKIEKGYDVYEEGIEKNYFCVDEKGEAFVAAVWPGRVHFPDFLNPEARRWFGLKYKGLIDWGIEGFWNDMNEPAIFYTNKELHKAVEKAKEAQNQNLDIYSYFELRDAFVGLLNNLKDYQDFYHKSEGKLVNHDKLHNLYGYNMTRAAAEAFEEIQPDKRFLMFSRASYIGAHRYGGIWTGDNHSWWEHLLLNVKMMSSLNMCGFLYSGADTGGFGGDVNPQLMIRWMQFSLFTPLFRNHSAMGTRRQEPFAFDEGTLHILRNIIRLRYALIPYIYSEFMRALLNRDVYMAPLAFHYDDERSRRVEDQLLVGDALMITPIYEENAGGRYVWIPEEMLLWKAVDYKNRSYQIYKKGNAYLEADMQETPIFIRKNHIVLLGKHGSSVEELCHDELEAIAFVDSKATYVYYDDDGTTKEYKNRQYKEVLIEIEKIKNDFQITIINKGNDKLKKISFEILDIQGNMTKKIVEVS</sequence>
<evidence type="ECO:0000313" key="9">
    <source>
        <dbReference type="Proteomes" id="UP000199568"/>
    </source>
</evidence>
<reference evidence="8 9" key="1">
    <citation type="submission" date="2016-10" db="EMBL/GenBank/DDBJ databases">
        <authorList>
            <person name="de Groot N.N."/>
        </authorList>
    </citation>
    <scope>NUCLEOTIDE SEQUENCE [LARGE SCALE GENOMIC DNA]</scope>
    <source>
        <strain evidence="8 9">DSM 18979</strain>
    </source>
</reference>
<evidence type="ECO:0000259" key="7">
    <source>
        <dbReference type="Pfam" id="PF21365"/>
    </source>
</evidence>
<protein>
    <submittedName>
        <fullName evidence="8">Alpha-glucosidase</fullName>
    </submittedName>
</protein>
<evidence type="ECO:0000259" key="5">
    <source>
        <dbReference type="Pfam" id="PF01055"/>
    </source>
</evidence>
<keyword evidence="2 4" id="KW-0378">Hydrolase</keyword>
<dbReference type="Gene3D" id="2.60.40.1760">
    <property type="entry name" value="glycosyl hydrolase (family 31)"/>
    <property type="match status" value="1"/>
</dbReference>
<dbReference type="SUPFAM" id="SSF51445">
    <property type="entry name" value="(Trans)glycosidases"/>
    <property type="match status" value="1"/>
</dbReference>
<evidence type="ECO:0000259" key="6">
    <source>
        <dbReference type="Pfam" id="PF13802"/>
    </source>
</evidence>
<keyword evidence="9" id="KW-1185">Reference proteome</keyword>
<dbReference type="InterPro" id="IPR048395">
    <property type="entry name" value="Glyco_hydro_31_C"/>
</dbReference>
<accession>A0A1I0BTI1</accession>
<dbReference type="PANTHER" id="PTHR22762:SF120">
    <property type="entry name" value="HETEROGLYCAN GLUCOSIDASE 1"/>
    <property type="match status" value="1"/>
</dbReference>
<dbReference type="Pfam" id="PF21365">
    <property type="entry name" value="Glyco_hydro_31_3rd"/>
    <property type="match status" value="1"/>
</dbReference>
<feature type="domain" description="Glycosyl hydrolase family 31 C-terminal" evidence="7">
    <location>
        <begin position="526"/>
        <end position="613"/>
    </location>
</feature>
<dbReference type="PANTHER" id="PTHR22762">
    <property type="entry name" value="ALPHA-GLUCOSIDASE"/>
    <property type="match status" value="1"/>
</dbReference>
<dbReference type="STRING" id="426128.SAMN05660297_01417"/>
<evidence type="ECO:0000313" key="8">
    <source>
        <dbReference type="EMBL" id="SET10402.1"/>
    </source>
</evidence>
<dbReference type="SUPFAM" id="SSF51011">
    <property type="entry name" value="Glycosyl hydrolase domain"/>
    <property type="match status" value="1"/>
</dbReference>
<proteinExistence type="inferred from homology"/>
<dbReference type="CDD" id="cd14752">
    <property type="entry name" value="GH31_N"/>
    <property type="match status" value="1"/>
</dbReference>
<dbReference type="GO" id="GO:0030246">
    <property type="term" value="F:carbohydrate binding"/>
    <property type="evidence" value="ECO:0007669"/>
    <property type="project" value="InterPro"/>
</dbReference>
<dbReference type="AlphaFoldDB" id="A0A1I0BTI1"/>
<comment type="similarity">
    <text evidence="1 4">Belongs to the glycosyl hydrolase 31 family.</text>
</comment>
<dbReference type="GO" id="GO:0004553">
    <property type="term" value="F:hydrolase activity, hydrolyzing O-glycosyl compounds"/>
    <property type="evidence" value="ECO:0007669"/>
    <property type="project" value="InterPro"/>
</dbReference>
<dbReference type="Gene3D" id="2.60.40.4040">
    <property type="match status" value="1"/>
</dbReference>
<dbReference type="Pfam" id="PF01055">
    <property type="entry name" value="Glyco_hydro_31_2nd"/>
    <property type="match status" value="1"/>
</dbReference>
<feature type="domain" description="Glycoside hydrolase family 31 N-terminal" evidence="6">
    <location>
        <begin position="35"/>
        <end position="111"/>
    </location>
</feature>
<dbReference type="CDD" id="cd06604">
    <property type="entry name" value="GH31_glucosidase_II_MalA"/>
    <property type="match status" value="1"/>
</dbReference>
<feature type="domain" description="Glycoside hydrolase family 31 TIM barrel" evidence="5">
    <location>
        <begin position="155"/>
        <end position="514"/>
    </location>
</feature>
<dbReference type="Proteomes" id="UP000199568">
    <property type="component" value="Unassembled WGS sequence"/>
</dbReference>
<dbReference type="InterPro" id="IPR000322">
    <property type="entry name" value="Glyco_hydro_31_TIM"/>
</dbReference>